<name>A0A3L8GJI3_STRIN</name>
<reference evidence="2 4" key="1">
    <citation type="journal article" date="2014" name="Genome Announc.">
        <title>Complete Genome Sequence of a Virulent Strain, Streptococcus iniae ISET0901, Isolated from Diseased Tilapia.</title>
        <authorList>
            <person name="Pridgeon J.W."/>
            <person name="Zhang D."/>
            <person name="Zhang L."/>
        </authorList>
    </citation>
    <scope>NUCLEOTIDE SEQUENCE [LARGE SCALE GENOMIC DNA]</scope>
    <source>
        <strain evidence="2 4">ISET0901</strain>
    </source>
</reference>
<dbReference type="AlphaFoldDB" id="A0A3L8GJI3"/>
<evidence type="ECO:0000313" key="3">
    <source>
        <dbReference type="EMBL" id="RLU58032.1"/>
    </source>
</evidence>
<dbReference type="RefSeq" id="WP_016355851.1">
    <property type="nucleotide sequence ID" value="NZ_CP010783.1"/>
</dbReference>
<dbReference type="OrthoDB" id="2237575at2"/>
<dbReference type="KEGG" id="sio:DW64_02475"/>
<feature type="domain" description="Abortive phage infection protein C-terminal" evidence="1">
    <location>
        <begin position="43"/>
        <end position="358"/>
    </location>
</feature>
<accession>A0A3L8GJI3</accession>
<sequence length="393" mass="44682">MDKIKQFSFAKCTKMESPYKGDNRLVYHLFVNVKSIPEGLPTEVNPREVNSKKIVYKKIVSGLTSNEDSFFVNNRGILIAAKKVTIDSLNNIIKLDIGNGSDKDNSLYGVLDGGHTYHAIINNRNLIDDEFSEFVHLEIMTNVRNIDELSSARNTSVQVSDKAIAELADKFEFVKKDISNTPFAKKVSYRENEDKPLDAVDLIKLMYAFNIKKFPNNGNSHPIQSYSGKQAVLKDYLNDFDNDKFYRKISPLLPVITNLYDKIEVEMVDAYNEIHQNGKFGKVKGVDLKVNGILSKYYSNKCKYQISQGLIFPIIAAFRALITESKNQLDWEVDPFIVWDNIKPKLVNNTIEMSRSLGNNPQSAGKNTSLWSQNFDAVNTEKLQILINKLRSK</sequence>
<dbReference type="Pfam" id="PF10592">
    <property type="entry name" value="AIPR"/>
    <property type="match status" value="1"/>
</dbReference>
<evidence type="ECO:0000259" key="1">
    <source>
        <dbReference type="Pfam" id="PF10592"/>
    </source>
</evidence>
<protein>
    <recommendedName>
        <fullName evidence="1">Abortive phage infection protein C-terminal domain-containing protein</fullName>
    </recommendedName>
</protein>
<reference evidence="3 5" key="2">
    <citation type="submission" date="2018-06" db="EMBL/GenBank/DDBJ databases">
        <title>Mutators as drivers of adaptation in pathogenic bacteria and a risk factor for host jumps and vaccine escape.</title>
        <authorList>
            <person name="Barnes A.C."/>
            <person name="Silayeva O."/>
        </authorList>
    </citation>
    <scope>NUCLEOTIDE SEQUENCE [LARGE SCALE GENOMIC DNA]</scope>
    <source>
        <strain evidence="3 5">QMA0445</strain>
    </source>
</reference>
<dbReference type="STRING" id="1346.BMF34_02610"/>
<dbReference type="Proteomes" id="UP000025245">
    <property type="component" value="Chromosome"/>
</dbReference>
<dbReference type="Proteomes" id="UP000269148">
    <property type="component" value="Unassembled WGS sequence"/>
</dbReference>
<evidence type="ECO:0000313" key="5">
    <source>
        <dbReference type="Proteomes" id="UP000269148"/>
    </source>
</evidence>
<dbReference type="GeneID" id="35764801"/>
<dbReference type="KEGG" id="siz:SI82_02720"/>
<keyword evidence="4" id="KW-1185">Reference proteome</keyword>
<organism evidence="3 5">
    <name type="scientific">Streptococcus iniae</name>
    <name type="common">Streptococcus shiloi</name>
    <dbReference type="NCBI Taxonomy" id="1346"/>
    <lineage>
        <taxon>Bacteria</taxon>
        <taxon>Bacillati</taxon>
        <taxon>Bacillota</taxon>
        <taxon>Bacilli</taxon>
        <taxon>Lactobacillales</taxon>
        <taxon>Streptococcaceae</taxon>
        <taxon>Streptococcus</taxon>
    </lineage>
</organism>
<dbReference type="EMBL" id="CP007586">
    <property type="protein sequence ID" value="AHY15348.1"/>
    <property type="molecule type" value="Genomic_DNA"/>
</dbReference>
<proteinExistence type="predicted"/>
<dbReference type="EMBL" id="QLQD01000030">
    <property type="protein sequence ID" value="RLU58032.1"/>
    <property type="molecule type" value="Genomic_DNA"/>
</dbReference>
<evidence type="ECO:0000313" key="4">
    <source>
        <dbReference type="Proteomes" id="UP000025245"/>
    </source>
</evidence>
<dbReference type="KEGG" id="siq:DQ08_02485"/>
<evidence type="ECO:0000313" key="2">
    <source>
        <dbReference type="EMBL" id="AHY15348.1"/>
    </source>
</evidence>
<dbReference type="InterPro" id="IPR018891">
    <property type="entry name" value="AIPR_C"/>
</dbReference>
<gene>
    <name evidence="3" type="ORF">DIY07_02795</name>
    <name evidence="2" type="ORF">DQ08_02485</name>
</gene>